<evidence type="ECO:0000313" key="2">
    <source>
        <dbReference type="Proteomes" id="UP000829384"/>
    </source>
</evidence>
<dbReference type="EMBL" id="JACSDI010000012">
    <property type="protein sequence ID" value="MCG9965189.1"/>
    <property type="molecule type" value="Genomic_DNA"/>
</dbReference>
<proteinExistence type="predicted"/>
<name>A0ABS9QXV0_9GAMM</name>
<dbReference type="Proteomes" id="UP000829384">
    <property type="component" value="Unassembled WGS sequence"/>
</dbReference>
<comment type="caution">
    <text evidence="1">The sequence shown here is derived from an EMBL/GenBank/DDBJ whole genome shotgun (WGS) entry which is preliminary data.</text>
</comment>
<protein>
    <submittedName>
        <fullName evidence="1">Uncharacterized protein</fullName>
    </submittedName>
</protein>
<dbReference type="RefSeq" id="WP_240131702.1">
    <property type="nucleotide sequence ID" value="NZ_JACSDI010000012.1"/>
</dbReference>
<keyword evidence="2" id="KW-1185">Reference proteome</keyword>
<evidence type="ECO:0000313" key="1">
    <source>
        <dbReference type="EMBL" id="MCG9965189.1"/>
    </source>
</evidence>
<organism evidence="1 2">
    <name type="scientific">Shewanella cutis</name>
    <dbReference type="NCBI Taxonomy" id="2766780"/>
    <lineage>
        <taxon>Bacteria</taxon>
        <taxon>Pseudomonadati</taxon>
        <taxon>Pseudomonadota</taxon>
        <taxon>Gammaproteobacteria</taxon>
        <taxon>Alteromonadales</taxon>
        <taxon>Shewanellaceae</taxon>
        <taxon>Shewanella</taxon>
    </lineage>
</organism>
<reference evidence="1 2" key="1">
    <citation type="submission" date="2020-08" db="EMBL/GenBank/DDBJ databases">
        <title>Whole genome sequence of Shewanella sp strain PS-2.</title>
        <authorList>
            <person name="Das S.K."/>
        </authorList>
    </citation>
    <scope>NUCLEOTIDE SEQUENCE [LARGE SCALE GENOMIC DNA]</scope>
    <source>
        <strain evidence="1 2">PS-2</strain>
    </source>
</reference>
<sequence>MTPYAKRLLKYAIANCPARPVRKGKSKAELLADREQWAVNYLNGALGRGWPQRKSQPKAIRVLVTESATTTDEDDE</sequence>
<accession>A0ABS9QXV0</accession>
<gene>
    <name evidence="1" type="ORF">H9J30_14885</name>
</gene>